<sequence length="50" mass="5855">MHCYRSKTQKTNGSYRGETHFSPHQRARECIEGSCLRLDRRQGEGKDNTE</sequence>
<accession>A0A2C9WJU4</accession>
<protein>
    <submittedName>
        <fullName evidence="2">Uncharacterized protein</fullName>
    </submittedName>
</protein>
<evidence type="ECO:0000313" key="2">
    <source>
        <dbReference type="EMBL" id="OAY60497.1"/>
    </source>
</evidence>
<name>A0A2C9WJU4_MANES</name>
<evidence type="ECO:0000256" key="1">
    <source>
        <dbReference type="SAM" id="MobiDB-lite"/>
    </source>
</evidence>
<dbReference type="EMBL" id="CM004387">
    <property type="protein sequence ID" value="OAY60497.1"/>
    <property type="molecule type" value="Genomic_DNA"/>
</dbReference>
<reference evidence="2" key="1">
    <citation type="submission" date="2016-02" db="EMBL/GenBank/DDBJ databases">
        <title>WGS assembly of Manihot esculenta.</title>
        <authorList>
            <person name="Bredeson J.V."/>
            <person name="Prochnik S.E."/>
            <person name="Lyons J.B."/>
            <person name="Schmutz J."/>
            <person name="Grimwood J."/>
            <person name="Vrebalov J."/>
            <person name="Bart R.S."/>
            <person name="Amuge T."/>
            <person name="Ferguson M.E."/>
            <person name="Green R."/>
            <person name="Putnam N."/>
            <person name="Stites J."/>
            <person name="Rounsley S."/>
            <person name="Rokhsar D.S."/>
        </authorList>
    </citation>
    <scope>NUCLEOTIDE SEQUENCE [LARGE SCALE GENOMIC DNA]</scope>
    <source>
        <tissue evidence="2">Leaf</tissue>
    </source>
</reference>
<feature type="region of interest" description="Disordered" evidence="1">
    <location>
        <begin position="1"/>
        <end position="23"/>
    </location>
</feature>
<organism evidence="2">
    <name type="scientific">Manihot esculenta</name>
    <name type="common">Cassava</name>
    <name type="synonym">Jatropha manihot</name>
    <dbReference type="NCBI Taxonomy" id="3983"/>
    <lineage>
        <taxon>Eukaryota</taxon>
        <taxon>Viridiplantae</taxon>
        <taxon>Streptophyta</taxon>
        <taxon>Embryophyta</taxon>
        <taxon>Tracheophyta</taxon>
        <taxon>Spermatophyta</taxon>
        <taxon>Magnoliopsida</taxon>
        <taxon>eudicotyledons</taxon>
        <taxon>Gunneridae</taxon>
        <taxon>Pentapetalae</taxon>
        <taxon>rosids</taxon>
        <taxon>fabids</taxon>
        <taxon>Malpighiales</taxon>
        <taxon>Euphorbiaceae</taxon>
        <taxon>Crotonoideae</taxon>
        <taxon>Manihoteae</taxon>
        <taxon>Manihot</taxon>
    </lineage>
</organism>
<proteinExistence type="predicted"/>
<gene>
    <name evidence="2" type="ORF">MANES_01G117400</name>
</gene>
<dbReference type="AlphaFoldDB" id="A0A2C9WJU4"/>